<dbReference type="AlphaFoldDB" id="A0A0E0LBZ8"/>
<dbReference type="Gramene" id="OPUNC06G14750.1">
    <property type="protein sequence ID" value="OPUNC06G14750.1"/>
    <property type="gene ID" value="OPUNC06G14750"/>
</dbReference>
<reference evidence="2" key="1">
    <citation type="submission" date="2015-04" db="UniProtKB">
        <authorList>
            <consortium name="EnsemblPlants"/>
        </authorList>
    </citation>
    <scope>IDENTIFICATION</scope>
</reference>
<feature type="compositionally biased region" description="Polar residues" evidence="1">
    <location>
        <begin position="28"/>
        <end position="53"/>
    </location>
</feature>
<keyword evidence="3" id="KW-1185">Reference proteome</keyword>
<name>A0A0E0LBZ8_ORYPU</name>
<sequence length="129" mass="13781">MSVQAQENKYYEQPSVDTVKGHIVPPATAQTYGTNTNRASNARRTTAHPNCKETQCPQQVSLGLVHKTAINSSDASHFAPIQMSSSKPQIGDTLSEKVLPATAAKSIVVLPWQVSKQSSTSGETSASKK</sequence>
<reference evidence="2" key="2">
    <citation type="submission" date="2018-05" db="EMBL/GenBank/DDBJ databases">
        <title>OpunRS2 (Oryza punctata Reference Sequence Version 2).</title>
        <authorList>
            <person name="Zhang J."/>
            <person name="Kudrna D."/>
            <person name="Lee S."/>
            <person name="Talag J."/>
            <person name="Welchert J."/>
            <person name="Wing R.A."/>
        </authorList>
    </citation>
    <scope>NUCLEOTIDE SEQUENCE [LARGE SCALE GENOMIC DNA]</scope>
</reference>
<accession>A0A0E0LBZ8</accession>
<feature type="region of interest" description="Disordered" evidence="1">
    <location>
        <begin position="27"/>
        <end position="53"/>
    </location>
</feature>
<evidence type="ECO:0000313" key="3">
    <source>
        <dbReference type="Proteomes" id="UP000026962"/>
    </source>
</evidence>
<protein>
    <submittedName>
        <fullName evidence="2">Uncharacterized protein</fullName>
    </submittedName>
</protein>
<proteinExistence type="predicted"/>
<dbReference type="HOGENOM" id="CLU_105218_0_0_1"/>
<evidence type="ECO:0000256" key="1">
    <source>
        <dbReference type="SAM" id="MobiDB-lite"/>
    </source>
</evidence>
<dbReference type="EnsemblPlants" id="OPUNC06G14750.1">
    <property type="protein sequence ID" value="OPUNC06G14750.1"/>
    <property type="gene ID" value="OPUNC06G14750"/>
</dbReference>
<dbReference type="Proteomes" id="UP000026962">
    <property type="component" value="Chromosome 6"/>
</dbReference>
<evidence type="ECO:0000313" key="2">
    <source>
        <dbReference type="EnsemblPlants" id="OPUNC06G14750.1"/>
    </source>
</evidence>
<organism evidence="2">
    <name type="scientific">Oryza punctata</name>
    <name type="common">Red rice</name>
    <dbReference type="NCBI Taxonomy" id="4537"/>
    <lineage>
        <taxon>Eukaryota</taxon>
        <taxon>Viridiplantae</taxon>
        <taxon>Streptophyta</taxon>
        <taxon>Embryophyta</taxon>
        <taxon>Tracheophyta</taxon>
        <taxon>Spermatophyta</taxon>
        <taxon>Magnoliopsida</taxon>
        <taxon>Liliopsida</taxon>
        <taxon>Poales</taxon>
        <taxon>Poaceae</taxon>
        <taxon>BOP clade</taxon>
        <taxon>Oryzoideae</taxon>
        <taxon>Oryzeae</taxon>
        <taxon>Oryzinae</taxon>
        <taxon>Oryza</taxon>
    </lineage>
</organism>